<dbReference type="SUPFAM" id="SSF81442">
    <property type="entry name" value="Cytochrome c oxidase subunit I-like"/>
    <property type="match status" value="1"/>
</dbReference>
<feature type="transmembrane region" description="Helical" evidence="6">
    <location>
        <begin position="230"/>
        <end position="253"/>
    </location>
</feature>
<evidence type="ECO:0000256" key="6">
    <source>
        <dbReference type="SAM" id="Phobius"/>
    </source>
</evidence>
<feature type="transmembrane region" description="Helical" evidence="6">
    <location>
        <begin position="347"/>
        <end position="367"/>
    </location>
</feature>
<evidence type="ECO:0000259" key="7">
    <source>
        <dbReference type="PROSITE" id="PS50855"/>
    </source>
</evidence>
<dbReference type="CDD" id="cd01660">
    <property type="entry name" value="ba3-like_Oxidase_I"/>
    <property type="match status" value="1"/>
</dbReference>
<dbReference type="PANTHER" id="PTHR10422">
    <property type="entry name" value="CYTOCHROME C OXIDASE SUBUNIT 1"/>
    <property type="match status" value="1"/>
</dbReference>
<reference evidence="8 9" key="1">
    <citation type="submission" date="2019-08" db="EMBL/GenBank/DDBJ databases">
        <title>Archaea genome.</title>
        <authorList>
            <person name="Kajale S."/>
            <person name="Shouche Y."/>
            <person name="Deshpande N."/>
            <person name="Sharma A."/>
        </authorList>
    </citation>
    <scope>NUCLEOTIDE SEQUENCE [LARGE SCALE GENOMIC DNA]</scope>
    <source>
        <strain evidence="8 9">ESP3B_9</strain>
    </source>
</reference>
<feature type="transmembrane region" description="Helical" evidence="6">
    <location>
        <begin position="96"/>
        <end position="118"/>
    </location>
</feature>
<feature type="transmembrane region" description="Helical" evidence="6">
    <location>
        <begin position="52"/>
        <end position="76"/>
    </location>
</feature>
<feature type="transmembrane region" description="Helical" evidence="6">
    <location>
        <begin position="21"/>
        <end position="40"/>
    </location>
</feature>
<keyword evidence="4 6" id="KW-0472">Membrane</keyword>
<feature type="transmembrane region" description="Helical" evidence="6">
    <location>
        <begin position="387"/>
        <end position="407"/>
    </location>
</feature>
<name>A0A5D5AP79_9EURY</name>
<dbReference type="GO" id="GO:0009060">
    <property type="term" value="P:aerobic respiration"/>
    <property type="evidence" value="ECO:0007669"/>
    <property type="project" value="InterPro"/>
</dbReference>
<evidence type="ECO:0000256" key="1">
    <source>
        <dbReference type="ARBA" id="ARBA00004141"/>
    </source>
</evidence>
<dbReference type="PROSITE" id="PS00077">
    <property type="entry name" value="COX1_CUB"/>
    <property type="match status" value="1"/>
</dbReference>
<dbReference type="GO" id="GO:0016020">
    <property type="term" value="C:membrane"/>
    <property type="evidence" value="ECO:0007669"/>
    <property type="project" value="UniProtKB-SubCell"/>
</dbReference>
<dbReference type="Gene3D" id="1.20.210.10">
    <property type="entry name" value="Cytochrome c oxidase-like, subunit I domain"/>
    <property type="match status" value="1"/>
</dbReference>
<feature type="transmembrane region" description="Helical" evidence="6">
    <location>
        <begin position="265"/>
        <end position="283"/>
    </location>
</feature>
<comment type="subcellular location">
    <subcellularLocation>
        <location evidence="1">Membrane</location>
        <topology evidence="1">Multi-pass membrane protein</topology>
    </subcellularLocation>
</comment>
<protein>
    <submittedName>
        <fullName evidence="8">B(O/a)3-type cytochrome-c oxidase subunit 1</fullName>
    </submittedName>
</protein>
<feature type="transmembrane region" description="Helical" evidence="6">
    <location>
        <begin position="528"/>
        <end position="549"/>
    </location>
</feature>
<keyword evidence="5" id="KW-0408">Iron</keyword>
<feature type="transmembrane region" description="Helical" evidence="6">
    <location>
        <begin position="186"/>
        <end position="210"/>
    </location>
</feature>
<keyword evidence="5" id="KW-0479">Metal-binding</keyword>
<sequence>MTDLFVDSYPKQARVVRSAFLTAYIALGIGALFGVLQALHRTDILRLVESPTYYTILTGHGVFLVITFTIFFLVGLYQWAVTDSLGRGPVDMRLTWAWYGLMSSGTLLAAIAILAGFLDDPPTVLGSELSADVLFTFYAPLQANPIFYVGLVLFVVGTWLAGADWFRTWWSWKQENPDARIPLPTFMVLTTMIMWYISSIGVAVSILAFILPWSLGLTGSLNPTLTRTLFWYFGHPVVYFWLLPAYLLWYTVLPKLSGGRLFSDPLARVVFILFILLSTPVGIHHQYLDPGISDGFKFIVMTNTMFLLLPSFLTAFTVVASMEHGARQRGGDGYFNWLQALPWRDPAFTGMSLAGVVFAFGGFTGIVNAGMNINYLVHNSLWVPGHIHTQVGTAVALTFMAGSYWLVPQLTGNRLVGRDVALVQVVLWFVGIVFMTNSMYRGGLIGIPRRSAEPQYDFDYEIAVGSIPEIRAQLAIGGVLLFVSAMLFLVLILLTAFNDDSEPIVDGTIPPALSGPEDSPRVLDDLRVWIAIALVLVAIAYAFPLANIVSRGGLFGPDIGPFPVVVETVASVLSTTDTGMYLEALVETES</sequence>
<keyword evidence="9" id="KW-1185">Reference proteome</keyword>
<dbReference type="InterPro" id="IPR023616">
    <property type="entry name" value="Cyt_c_oxase-like_su1_dom"/>
</dbReference>
<proteinExistence type="inferred from homology"/>
<feature type="transmembrane region" description="Helical" evidence="6">
    <location>
        <begin position="295"/>
        <end position="319"/>
    </location>
</feature>
<keyword evidence="2 5" id="KW-0812">Transmembrane</keyword>
<keyword evidence="5" id="KW-0679">Respiratory chain</keyword>
<dbReference type="GO" id="GO:0020037">
    <property type="term" value="F:heme binding"/>
    <property type="evidence" value="ECO:0007669"/>
    <property type="project" value="InterPro"/>
</dbReference>
<dbReference type="PRINTS" id="PR01165">
    <property type="entry name" value="CYCOXIDASEI"/>
</dbReference>
<dbReference type="RefSeq" id="WP_149082208.1">
    <property type="nucleotide sequence ID" value="NZ_VTAW01000020.1"/>
</dbReference>
<comment type="caution">
    <text evidence="8">The sequence shown here is derived from an EMBL/GenBank/DDBJ whole genome shotgun (WGS) entry which is preliminary data.</text>
</comment>
<dbReference type="PROSITE" id="PS50855">
    <property type="entry name" value="COX1"/>
    <property type="match status" value="1"/>
</dbReference>
<gene>
    <name evidence="8" type="ORF">FYC77_14495</name>
</gene>
<feature type="transmembrane region" description="Helical" evidence="6">
    <location>
        <begin position="419"/>
        <end position="440"/>
    </location>
</feature>
<feature type="domain" description="Cytochrome oxidase subunit I profile" evidence="7">
    <location>
        <begin position="20"/>
        <end position="523"/>
    </location>
</feature>
<feature type="transmembrane region" description="Helical" evidence="6">
    <location>
        <begin position="474"/>
        <end position="494"/>
    </location>
</feature>
<dbReference type="InterPro" id="IPR033943">
    <property type="entry name" value="Ba3-like_Oxidase_I"/>
</dbReference>
<organism evidence="8 9">
    <name type="scientific">Natrialba swarupiae</name>
    <dbReference type="NCBI Taxonomy" id="2448032"/>
    <lineage>
        <taxon>Archaea</taxon>
        <taxon>Methanobacteriati</taxon>
        <taxon>Methanobacteriota</taxon>
        <taxon>Stenosarchaea group</taxon>
        <taxon>Halobacteria</taxon>
        <taxon>Halobacteriales</taxon>
        <taxon>Natrialbaceae</taxon>
        <taxon>Natrialba</taxon>
    </lineage>
</organism>
<accession>A0A5D5AP79</accession>
<keyword evidence="5" id="KW-0349">Heme</keyword>
<feature type="transmembrane region" description="Helical" evidence="6">
    <location>
        <begin position="146"/>
        <end position="166"/>
    </location>
</feature>
<dbReference type="GO" id="GO:0004129">
    <property type="term" value="F:cytochrome-c oxidase activity"/>
    <property type="evidence" value="ECO:0007669"/>
    <property type="project" value="InterPro"/>
</dbReference>
<comment type="similarity">
    <text evidence="5">Belongs to the heme-copper respiratory oxidase family.</text>
</comment>
<evidence type="ECO:0000256" key="5">
    <source>
        <dbReference type="RuleBase" id="RU000370"/>
    </source>
</evidence>
<keyword evidence="5" id="KW-0813">Transport</keyword>
<dbReference type="AlphaFoldDB" id="A0A5D5AP79"/>
<evidence type="ECO:0000313" key="9">
    <source>
        <dbReference type="Proteomes" id="UP000324104"/>
    </source>
</evidence>
<dbReference type="Proteomes" id="UP000324104">
    <property type="component" value="Unassembled WGS sequence"/>
</dbReference>
<dbReference type="Pfam" id="PF00115">
    <property type="entry name" value="COX1"/>
    <property type="match status" value="1"/>
</dbReference>
<dbReference type="PANTHER" id="PTHR10422:SF40">
    <property type="entry name" value="CYTOCHROME C OXIDASE SUBUNIT I"/>
    <property type="match status" value="1"/>
</dbReference>
<evidence type="ECO:0000313" key="8">
    <source>
        <dbReference type="EMBL" id="TYT61260.1"/>
    </source>
</evidence>
<keyword evidence="5" id="KW-0249">Electron transport</keyword>
<dbReference type="EMBL" id="VTAW01000020">
    <property type="protein sequence ID" value="TYT61260.1"/>
    <property type="molecule type" value="Genomic_DNA"/>
</dbReference>
<evidence type="ECO:0000256" key="4">
    <source>
        <dbReference type="ARBA" id="ARBA00023136"/>
    </source>
</evidence>
<dbReference type="InterPro" id="IPR023615">
    <property type="entry name" value="Cyt_c_Oxase_su1_BS"/>
</dbReference>
<dbReference type="InterPro" id="IPR000883">
    <property type="entry name" value="Cyt_C_Oxase_1"/>
</dbReference>
<evidence type="ECO:0000256" key="2">
    <source>
        <dbReference type="ARBA" id="ARBA00022692"/>
    </source>
</evidence>
<keyword evidence="3 6" id="KW-1133">Transmembrane helix</keyword>
<dbReference type="InterPro" id="IPR036927">
    <property type="entry name" value="Cyt_c_oxase-like_su1_sf"/>
</dbReference>
<evidence type="ECO:0000256" key="3">
    <source>
        <dbReference type="ARBA" id="ARBA00022989"/>
    </source>
</evidence>